<dbReference type="AlphaFoldDB" id="A0A8J2EKH5"/>
<reference evidence="4" key="1">
    <citation type="submission" date="2021-04" db="EMBL/GenBank/DDBJ databases">
        <authorList>
            <person name="Chebbi M.A.C M."/>
        </authorList>
    </citation>
    <scope>NUCLEOTIDE SEQUENCE</scope>
</reference>
<dbReference type="Gene3D" id="2.40.128.20">
    <property type="match status" value="1"/>
</dbReference>
<protein>
    <submittedName>
        <fullName evidence="4">Similar to APOD: Apolipoprotein D (Homo sapiens)</fullName>
    </submittedName>
</protein>
<dbReference type="PRINTS" id="PR01273">
    <property type="entry name" value="INVTBRTCOLOR"/>
</dbReference>
<dbReference type="EMBL" id="CAJNRD030001116">
    <property type="protein sequence ID" value="CAG5075987.1"/>
    <property type="molecule type" value="Genomic_DNA"/>
</dbReference>
<dbReference type="GO" id="GO:0031409">
    <property type="term" value="F:pigment binding"/>
    <property type="evidence" value="ECO:0007669"/>
    <property type="project" value="InterPro"/>
</dbReference>
<sequence>MFANLIFFCLAAGAIAQSSASARSASSSSASASSQASSSGNSGWTYGTCPEIVGAPLDMNKKSGYWYEVQRSANDNFGLDRCVKAIWRKPVNGVSNVINKSFSTVASITETTVLRVEQRGPKIYFTYHVPILGTIIPNHVYLDIDYDNYVIAWTCENRGNQHRETVLVLSRYPRLPNNIYQAERNAFAKFNLTMPQMVSNDLSNCRQLYDSYDYGNYM</sequence>
<dbReference type="Proteomes" id="UP000786811">
    <property type="component" value="Unassembled WGS sequence"/>
</dbReference>
<evidence type="ECO:0000256" key="1">
    <source>
        <dbReference type="ARBA" id="ARBA00023157"/>
    </source>
</evidence>
<comment type="caution">
    <text evidence="4">The sequence shown here is derived from an EMBL/GenBank/DDBJ whole genome shotgun (WGS) entry which is preliminary data.</text>
</comment>
<dbReference type="PANTHER" id="PTHR10612:SF34">
    <property type="entry name" value="APOLIPOPROTEIN D"/>
    <property type="match status" value="1"/>
</dbReference>
<dbReference type="OrthoDB" id="565904at2759"/>
<feature type="domain" description="Lipocalin/cytosolic fatty-acid binding" evidence="3">
    <location>
        <begin position="63"/>
        <end position="192"/>
    </location>
</feature>
<evidence type="ECO:0000313" key="5">
    <source>
        <dbReference type="Proteomes" id="UP000786811"/>
    </source>
</evidence>
<evidence type="ECO:0000256" key="2">
    <source>
        <dbReference type="SAM" id="SignalP"/>
    </source>
</evidence>
<dbReference type="CDD" id="cd00301">
    <property type="entry name" value="lipocalin_FABP"/>
    <property type="match status" value="1"/>
</dbReference>
<dbReference type="InterPro" id="IPR000566">
    <property type="entry name" value="Lipocln_cytosolic_FA-bd_dom"/>
</dbReference>
<keyword evidence="5" id="KW-1185">Reference proteome</keyword>
<dbReference type="Pfam" id="PF00061">
    <property type="entry name" value="Lipocalin"/>
    <property type="match status" value="1"/>
</dbReference>
<evidence type="ECO:0000313" key="4">
    <source>
        <dbReference type="EMBL" id="CAG5075987.1"/>
    </source>
</evidence>
<dbReference type="InterPro" id="IPR012674">
    <property type="entry name" value="Calycin"/>
</dbReference>
<name>A0A8J2EKH5_COTCN</name>
<feature type="signal peptide" evidence="2">
    <location>
        <begin position="1"/>
        <end position="16"/>
    </location>
</feature>
<keyword evidence="2" id="KW-0732">Signal</keyword>
<dbReference type="GO" id="GO:0005737">
    <property type="term" value="C:cytoplasm"/>
    <property type="evidence" value="ECO:0007669"/>
    <property type="project" value="TreeGrafter"/>
</dbReference>
<accession>A0A8J2EKH5</accession>
<dbReference type="InterPro" id="IPR003057">
    <property type="entry name" value="Invtbrt_color"/>
</dbReference>
<dbReference type="GO" id="GO:0006629">
    <property type="term" value="P:lipid metabolic process"/>
    <property type="evidence" value="ECO:0007669"/>
    <property type="project" value="TreeGrafter"/>
</dbReference>
<keyword evidence="1" id="KW-1015">Disulfide bond</keyword>
<feature type="chain" id="PRO_5035278021" evidence="2">
    <location>
        <begin position="17"/>
        <end position="218"/>
    </location>
</feature>
<dbReference type="GO" id="GO:0000302">
    <property type="term" value="P:response to reactive oxygen species"/>
    <property type="evidence" value="ECO:0007669"/>
    <property type="project" value="TreeGrafter"/>
</dbReference>
<dbReference type="PANTHER" id="PTHR10612">
    <property type="entry name" value="APOLIPOPROTEIN D"/>
    <property type="match status" value="1"/>
</dbReference>
<gene>
    <name evidence="4" type="ORF">HICCMSTLAB_LOCUS1968</name>
</gene>
<evidence type="ECO:0000259" key="3">
    <source>
        <dbReference type="Pfam" id="PF00061"/>
    </source>
</evidence>
<proteinExistence type="predicted"/>
<dbReference type="SUPFAM" id="SSF50814">
    <property type="entry name" value="Lipocalins"/>
    <property type="match status" value="1"/>
</dbReference>
<organism evidence="4 5">
    <name type="scientific">Cotesia congregata</name>
    <name type="common">Parasitoid wasp</name>
    <name type="synonym">Apanteles congregatus</name>
    <dbReference type="NCBI Taxonomy" id="51543"/>
    <lineage>
        <taxon>Eukaryota</taxon>
        <taxon>Metazoa</taxon>
        <taxon>Ecdysozoa</taxon>
        <taxon>Arthropoda</taxon>
        <taxon>Hexapoda</taxon>
        <taxon>Insecta</taxon>
        <taxon>Pterygota</taxon>
        <taxon>Neoptera</taxon>
        <taxon>Endopterygota</taxon>
        <taxon>Hymenoptera</taxon>
        <taxon>Apocrita</taxon>
        <taxon>Ichneumonoidea</taxon>
        <taxon>Braconidae</taxon>
        <taxon>Microgastrinae</taxon>
        <taxon>Cotesia</taxon>
    </lineage>
</organism>